<dbReference type="RefSeq" id="WP_236985725.1">
    <property type="nucleotide sequence ID" value="NZ_AP023086.1"/>
</dbReference>
<keyword evidence="1" id="KW-0732">Signal</keyword>
<evidence type="ECO:0000313" key="3">
    <source>
        <dbReference type="Proteomes" id="UP001320119"/>
    </source>
</evidence>
<evidence type="ECO:0008006" key="4">
    <source>
        <dbReference type="Google" id="ProtNLM"/>
    </source>
</evidence>
<dbReference type="Proteomes" id="UP001320119">
    <property type="component" value="Chromosome"/>
</dbReference>
<reference evidence="2 3" key="1">
    <citation type="journal article" date="2022" name="IScience">
        <title>An ultrasensitive nanofiber-based assay for enzymatic hydrolysis and deep-sea microbial degradation of cellulose.</title>
        <authorList>
            <person name="Tsudome M."/>
            <person name="Tachioka M."/>
            <person name="Miyazaki M."/>
            <person name="Uchimura K."/>
            <person name="Tsuda M."/>
            <person name="Takaki Y."/>
            <person name="Deguchi S."/>
        </authorList>
    </citation>
    <scope>NUCLEOTIDE SEQUENCE [LARGE SCALE GENOMIC DNA]</scope>
    <source>
        <strain evidence="2 3">GE09</strain>
    </source>
</reference>
<sequence>MKKLKALRPFIPLCTALFLGACTGASESPNGSAGQSNAGSTATMLPYGNVAYVLDNNLLKIIDLEAVPPVLEQAISLDAPETLYISNDYLYIGGENGVDIFNLEDPVNPVKASTYEHMRACDPIIVDDDIGYVTLRSGFSDRCRLAGPNRLEIVDMSDPELPELINTFTMTNPYGLAKTDTHLAVCEEAFGLTLLNVDDPLAVSETVSYSDINCFDLIYNDGVLIATASDGIYQFSATSQFLELLSAIPVGDAVEPAIEEMN</sequence>
<dbReference type="Pfam" id="PF08309">
    <property type="entry name" value="LVIVD"/>
    <property type="match status" value="3"/>
</dbReference>
<dbReference type="InterPro" id="IPR013211">
    <property type="entry name" value="LVIVD"/>
</dbReference>
<evidence type="ECO:0000313" key="2">
    <source>
        <dbReference type="EMBL" id="BCD96218.1"/>
    </source>
</evidence>
<proteinExistence type="predicted"/>
<name>A0AAN1WEN5_9GAMM</name>
<feature type="signal peptide" evidence="1">
    <location>
        <begin position="1"/>
        <end position="21"/>
    </location>
</feature>
<organism evidence="2 3">
    <name type="scientific">Marinagarivorans cellulosilyticus</name>
    <dbReference type="NCBI Taxonomy" id="2721545"/>
    <lineage>
        <taxon>Bacteria</taxon>
        <taxon>Pseudomonadati</taxon>
        <taxon>Pseudomonadota</taxon>
        <taxon>Gammaproteobacteria</taxon>
        <taxon>Cellvibrionales</taxon>
        <taxon>Cellvibrionaceae</taxon>
        <taxon>Marinagarivorans</taxon>
    </lineage>
</organism>
<dbReference type="PROSITE" id="PS51257">
    <property type="entry name" value="PROKAR_LIPOPROTEIN"/>
    <property type="match status" value="1"/>
</dbReference>
<evidence type="ECO:0000256" key="1">
    <source>
        <dbReference type="SAM" id="SignalP"/>
    </source>
</evidence>
<keyword evidence="3" id="KW-1185">Reference proteome</keyword>
<accession>A0AAN1WEN5</accession>
<dbReference type="EMBL" id="AP023086">
    <property type="protein sequence ID" value="BCD96218.1"/>
    <property type="molecule type" value="Genomic_DNA"/>
</dbReference>
<feature type="chain" id="PRO_5042813911" description="LVIVD repeat-containing protein" evidence="1">
    <location>
        <begin position="22"/>
        <end position="262"/>
    </location>
</feature>
<dbReference type="KEGG" id="marq:MARGE09_P0417"/>
<gene>
    <name evidence="2" type="ORF">MARGE09_P0417</name>
</gene>
<dbReference type="SUPFAM" id="SSF63825">
    <property type="entry name" value="YWTD domain"/>
    <property type="match status" value="1"/>
</dbReference>
<protein>
    <recommendedName>
        <fullName evidence="4">LVIVD repeat-containing protein</fullName>
    </recommendedName>
</protein>
<dbReference type="AlphaFoldDB" id="A0AAN1WEN5"/>